<dbReference type="HOGENOM" id="CLU_2997640_0_0_1"/>
<dbReference type="AlphaFoldDB" id="U9T0H3"/>
<evidence type="ECO:0000256" key="1">
    <source>
        <dbReference type="SAM" id="SignalP"/>
    </source>
</evidence>
<accession>U9T0H3</accession>
<name>U9T0H3_RHIID</name>
<dbReference type="VEuPathDB" id="FungiDB:RhiirFUN_010553"/>
<sequence>MTFRFFKTSLTWIHGSWILTACSSDLDGMHYLNEIISLQSATKNDENQDGIIENALD</sequence>
<gene>
    <name evidence="2" type="ORF">GLOINDRAFT_8097</name>
</gene>
<proteinExistence type="predicted"/>
<organism evidence="2">
    <name type="scientific">Rhizophagus irregularis (strain DAOM 181602 / DAOM 197198 / MUCL 43194)</name>
    <name type="common">Arbuscular mycorrhizal fungus</name>
    <name type="synonym">Glomus intraradices</name>
    <dbReference type="NCBI Taxonomy" id="747089"/>
    <lineage>
        <taxon>Eukaryota</taxon>
        <taxon>Fungi</taxon>
        <taxon>Fungi incertae sedis</taxon>
        <taxon>Mucoromycota</taxon>
        <taxon>Glomeromycotina</taxon>
        <taxon>Glomeromycetes</taxon>
        <taxon>Glomerales</taxon>
        <taxon>Glomeraceae</taxon>
        <taxon>Rhizophagus</taxon>
    </lineage>
</organism>
<reference evidence="2" key="1">
    <citation type="submission" date="2013-07" db="EMBL/GenBank/DDBJ databases">
        <title>The genome of an arbuscular mycorrhizal fungus provides insights into the evolution of the oldest plant symbiosis.</title>
        <authorList>
            <consortium name="DOE Joint Genome Institute"/>
            <person name="Tisserant E."/>
            <person name="Malbreil M."/>
            <person name="Kuo A."/>
            <person name="Kohler A."/>
            <person name="Symeonidi A."/>
            <person name="Balestrini R."/>
            <person name="Charron P."/>
            <person name="Duensing N."/>
            <person name="Frei-dit-Frey N."/>
            <person name="Gianinazzi-Pearson V."/>
            <person name="Gilbert B."/>
            <person name="Handa Y."/>
            <person name="Hijri M."/>
            <person name="Kaul R."/>
            <person name="Kawaguchi M."/>
            <person name="Krajinski F."/>
            <person name="Lammers P."/>
            <person name="Lapierre D."/>
            <person name="Masclaux F.G."/>
            <person name="Murat C."/>
            <person name="Morin E."/>
            <person name="Ndikumana S."/>
            <person name="Pagni M."/>
            <person name="Petitpierre D."/>
            <person name="Requena N."/>
            <person name="Rosikiewicz P."/>
            <person name="Riley R."/>
            <person name="Saito K."/>
            <person name="San Clemente H."/>
            <person name="Shapiro H."/>
            <person name="van Tuinen D."/>
            <person name="Becard G."/>
            <person name="Bonfante P."/>
            <person name="Paszkowski U."/>
            <person name="Shachar-Hill Y."/>
            <person name="Young J.P."/>
            <person name="Sanders I.R."/>
            <person name="Henrissat B."/>
            <person name="Rensing S.A."/>
            <person name="Grigoriev I.V."/>
            <person name="Corradi N."/>
            <person name="Roux C."/>
            <person name="Martin F."/>
        </authorList>
    </citation>
    <scope>NUCLEOTIDE SEQUENCE</scope>
    <source>
        <strain evidence="2">DAOM 197198</strain>
    </source>
</reference>
<keyword evidence="1" id="KW-0732">Signal</keyword>
<evidence type="ECO:0000313" key="2">
    <source>
        <dbReference type="EMBL" id="ESA00857.1"/>
    </source>
</evidence>
<dbReference type="EMBL" id="KI296914">
    <property type="protein sequence ID" value="ESA00857.1"/>
    <property type="molecule type" value="Genomic_DNA"/>
</dbReference>
<feature type="signal peptide" evidence="1">
    <location>
        <begin position="1"/>
        <end position="24"/>
    </location>
</feature>
<protein>
    <submittedName>
        <fullName evidence="2">Uncharacterized protein</fullName>
    </submittedName>
</protein>
<feature type="chain" id="PRO_5004689479" evidence="1">
    <location>
        <begin position="25"/>
        <end position="57"/>
    </location>
</feature>
<dbReference type="PROSITE" id="PS51257">
    <property type="entry name" value="PROKAR_LIPOPROTEIN"/>
    <property type="match status" value="1"/>
</dbReference>